<name>A0A6J7WXQ9_9CAUD</name>
<accession>A0A6J7WXQ9</accession>
<proteinExistence type="predicted"/>
<dbReference type="EMBL" id="LR798307">
    <property type="protein sequence ID" value="CAB5222560.1"/>
    <property type="molecule type" value="Genomic_DNA"/>
</dbReference>
<organism evidence="1">
    <name type="scientific">uncultured Caudovirales phage</name>
    <dbReference type="NCBI Taxonomy" id="2100421"/>
    <lineage>
        <taxon>Viruses</taxon>
        <taxon>Duplodnaviria</taxon>
        <taxon>Heunggongvirae</taxon>
        <taxon>Uroviricota</taxon>
        <taxon>Caudoviricetes</taxon>
        <taxon>Peduoviridae</taxon>
        <taxon>Maltschvirus</taxon>
        <taxon>Maltschvirus maltsch</taxon>
    </lineage>
</organism>
<evidence type="ECO:0000313" key="1">
    <source>
        <dbReference type="EMBL" id="CAB5222560.1"/>
    </source>
</evidence>
<gene>
    <name evidence="1" type="ORF">UFOVP379_17</name>
</gene>
<protein>
    <submittedName>
        <fullName evidence="1">Uncharacterized protein</fullName>
    </submittedName>
</protein>
<sequence length="204" mass="20841">MSYQVIFAQGTATVTVPAGEKIAVQAYSPASVFQEVGYPNFPESQDLLQVVENTTYVSGAFTNATSVTIQAGASGAYYSVGVAPDISNNGNWQPQGAPANIADGGSMAATAANVLTGIITATPTASRDIQLPTGANLDLATEWAIGDSFDFSVITLAAYALTLTVNTNVTIVGSAATAATSGAAARFRIRKTAADTFVVYRIGG</sequence>
<reference evidence="1" key="1">
    <citation type="submission" date="2020-05" db="EMBL/GenBank/DDBJ databases">
        <authorList>
            <person name="Chiriac C."/>
            <person name="Salcher M."/>
            <person name="Ghai R."/>
            <person name="Kavagutti S V."/>
        </authorList>
    </citation>
    <scope>NUCLEOTIDE SEQUENCE</scope>
</reference>